<comment type="caution">
    <text evidence="2">The sequence shown here is derived from an EMBL/GenBank/DDBJ whole genome shotgun (WGS) entry which is preliminary data.</text>
</comment>
<sequence length="142" mass="16224">MKKSSMLLVMVLGGAVLLAGCDKDPADVRVHEKDFCTRYHEAFPRCDCFLDPTMQNQGLGKYGDGALYKSGRRISNSNDAEAFFNKWLFSIQKDYYDTGRITKDTRIECQDLGHGFYNCFVFNEFYVTVSDDGDIYKTVCME</sequence>
<dbReference type="EMBL" id="WAIE01000004">
    <property type="protein sequence ID" value="KAB1441520.1"/>
    <property type="molecule type" value="Genomic_DNA"/>
</dbReference>
<dbReference type="AlphaFoldDB" id="A0A6N6N1V8"/>
<evidence type="ECO:0008006" key="4">
    <source>
        <dbReference type="Google" id="ProtNLM"/>
    </source>
</evidence>
<gene>
    <name evidence="2" type="ORF">F8A88_11330</name>
</gene>
<accession>A0A6N6N1V8</accession>
<dbReference type="OrthoDB" id="9776599at2"/>
<feature type="chain" id="PRO_5026769075" description="Lipoprotein" evidence="1">
    <location>
        <begin position="20"/>
        <end position="142"/>
    </location>
</feature>
<dbReference type="Proteomes" id="UP000438699">
    <property type="component" value="Unassembled WGS sequence"/>
</dbReference>
<feature type="signal peptide" evidence="1">
    <location>
        <begin position="1"/>
        <end position="19"/>
    </location>
</feature>
<keyword evidence="3" id="KW-1185">Reference proteome</keyword>
<protein>
    <recommendedName>
        <fullName evidence="4">Lipoprotein</fullName>
    </recommendedName>
</protein>
<name>A0A6N6N1V8_9BACT</name>
<dbReference type="PROSITE" id="PS51257">
    <property type="entry name" value="PROKAR_LIPOPROTEIN"/>
    <property type="match status" value="1"/>
</dbReference>
<reference evidence="2 3" key="1">
    <citation type="journal article" date="2017" name="Int. J. Syst. Evol. Microbiol.">
        <title>Desulfovibrio senegalensis sp. nov., a mesophilic sulfate reducer isolated from marine sediment.</title>
        <authorList>
            <person name="Thioye A."/>
            <person name="Gam Z.B.A."/>
            <person name="Mbengue M."/>
            <person name="Cayol J.L."/>
            <person name="Joseph-Bartoli M."/>
            <person name="Toure-Kane C."/>
            <person name="Labat M."/>
        </authorList>
    </citation>
    <scope>NUCLEOTIDE SEQUENCE [LARGE SCALE GENOMIC DNA]</scope>
    <source>
        <strain evidence="2 3">DSM 101509</strain>
    </source>
</reference>
<keyword evidence="1" id="KW-0732">Signal</keyword>
<organism evidence="2 3">
    <name type="scientific">Pseudodesulfovibrio senegalensis</name>
    <dbReference type="NCBI Taxonomy" id="1721087"/>
    <lineage>
        <taxon>Bacteria</taxon>
        <taxon>Pseudomonadati</taxon>
        <taxon>Thermodesulfobacteriota</taxon>
        <taxon>Desulfovibrionia</taxon>
        <taxon>Desulfovibrionales</taxon>
        <taxon>Desulfovibrionaceae</taxon>
    </lineage>
</organism>
<proteinExistence type="predicted"/>
<evidence type="ECO:0000256" key="1">
    <source>
        <dbReference type="SAM" id="SignalP"/>
    </source>
</evidence>
<dbReference type="RefSeq" id="WP_151151263.1">
    <property type="nucleotide sequence ID" value="NZ_WAIE01000004.1"/>
</dbReference>
<evidence type="ECO:0000313" key="3">
    <source>
        <dbReference type="Proteomes" id="UP000438699"/>
    </source>
</evidence>
<evidence type="ECO:0000313" key="2">
    <source>
        <dbReference type="EMBL" id="KAB1441520.1"/>
    </source>
</evidence>